<reference evidence="1 2" key="1">
    <citation type="submission" date="2015-01" db="EMBL/GenBank/DDBJ databases">
        <title>Evolution of Trichinella species and genotypes.</title>
        <authorList>
            <person name="Korhonen P.K."/>
            <person name="Edoardo P."/>
            <person name="Giuseppe L.R."/>
            <person name="Gasser R.B."/>
        </authorList>
    </citation>
    <scope>NUCLEOTIDE SEQUENCE [LARGE SCALE GENOMIC DNA]</scope>
    <source>
        <strain evidence="1">ISS37</strain>
    </source>
</reference>
<dbReference type="Proteomes" id="UP000054630">
    <property type="component" value="Unassembled WGS sequence"/>
</dbReference>
<keyword evidence="2" id="KW-1185">Reference proteome</keyword>
<evidence type="ECO:0000313" key="1">
    <source>
        <dbReference type="EMBL" id="KRX25156.1"/>
    </source>
</evidence>
<organism evidence="1 2">
    <name type="scientific">Trichinella nelsoni</name>
    <dbReference type="NCBI Taxonomy" id="6336"/>
    <lineage>
        <taxon>Eukaryota</taxon>
        <taxon>Metazoa</taxon>
        <taxon>Ecdysozoa</taxon>
        <taxon>Nematoda</taxon>
        <taxon>Enoplea</taxon>
        <taxon>Dorylaimia</taxon>
        <taxon>Trichinellida</taxon>
        <taxon>Trichinellidae</taxon>
        <taxon>Trichinella</taxon>
    </lineage>
</organism>
<dbReference type="AlphaFoldDB" id="A0A0V0SES2"/>
<evidence type="ECO:0000313" key="2">
    <source>
        <dbReference type="Proteomes" id="UP000054630"/>
    </source>
</evidence>
<comment type="caution">
    <text evidence="1">The sequence shown here is derived from an EMBL/GenBank/DDBJ whole genome shotgun (WGS) entry which is preliminary data.</text>
</comment>
<dbReference type="EMBL" id="JYDL01000013">
    <property type="protein sequence ID" value="KRX25156.1"/>
    <property type="molecule type" value="Genomic_DNA"/>
</dbReference>
<accession>A0A0V0SES2</accession>
<gene>
    <name evidence="1" type="ORF">T07_12932</name>
</gene>
<name>A0A0V0SES2_9BILA</name>
<sequence>MSICISEVSGKRDQRDPLPQQQLLNVFQLRLQNSSPRQAKRNGKRPYMHRSSASQLAVAATAAAAAAISQFEVLAPEELRRVRPKALN</sequence>
<protein>
    <submittedName>
        <fullName evidence="1">Uncharacterized protein</fullName>
    </submittedName>
</protein>
<proteinExistence type="predicted"/>